<dbReference type="AlphaFoldDB" id="A0A9Q0CIL8"/>
<name>A0A9Q0CIL8_9POAL</name>
<evidence type="ECO:0000256" key="1">
    <source>
        <dbReference type="SAM" id="MobiDB-lite"/>
    </source>
</evidence>
<organism evidence="2 3">
    <name type="scientific">Rhynchospora breviuscula</name>
    <dbReference type="NCBI Taxonomy" id="2022672"/>
    <lineage>
        <taxon>Eukaryota</taxon>
        <taxon>Viridiplantae</taxon>
        <taxon>Streptophyta</taxon>
        <taxon>Embryophyta</taxon>
        <taxon>Tracheophyta</taxon>
        <taxon>Spermatophyta</taxon>
        <taxon>Magnoliopsida</taxon>
        <taxon>Liliopsida</taxon>
        <taxon>Poales</taxon>
        <taxon>Cyperaceae</taxon>
        <taxon>Cyperoideae</taxon>
        <taxon>Rhynchosporeae</taxon>
        <taxon>Rhynchospora</taxon>
    </lineage>
</organism>
<proteinExistence type="predicted"/>
<dbReference type="PANTHER" id="PTHR34797">
    <property type="entry name" value="ATG8-INTERACTING PROTEIN 2"/>
    <property type="match status" value="1"/>
</dbReference>
<dbReference type="EMBL" id="JAMQYH010000003">
    <property type="protein sequence ID" value="KAJ1694636.1"/>
    <property type="molecule type" value="Genomic_DNA"/>
</dbReference>
<dbReference type="Proteomes" id="UP001151287">
    <property type="component" value="Unassembled WGS sequence"/>
</dbReference>
<protein>
    <submittedName>
        <fullName evidence="2">Uncharacterized protein</fullName>
    </submittedName>
</protein>
<comment type="caution">
    <text evidence="2">The sequence shown here is derived from an EMBL/GenBank/DDBJ whole genome shotgun (WGS) entry which is preliminary data.</text>
</comment>
<reference evidence="2" key="1">
    <citation type="journal article" date="2022" name="Cell">
        <title>Repeat-based holocentromeres influence genome architecture and karyotype evolution.</title>
        <authorList>
            <person name="Hofstatter P.G."/>
            <person name="Thangavel G."/>
            <person name="Lux T."/>
            <person name="Neumann P."/>
            <person name="Vondrak T."/>
            <person name="Novak P."/>
            <person name="Zhang M."/>
            <person name="Costa L."/>
            <person name="Castellani M."/>
            <person name="Scott A."/>
            <person name="Toegelov H."/>
            <person name="Fuchs J."/>
            <person name="Mata-Sucre Y."/>
            <person name="Dias Y."/>
            <person name="Vanzela A.L.L."/>
            <person name="Huettel B."/>
            <person name="Almeida C.C.S."/>
            <person name="Simkova H."/>
            <person name="Souza G."/>
            <person name="Pedrosa-Harand A."/>
            <person name="Macas J."/>
            <person name="Mayer K.F.X."/>
            <person name="Houben A."/>
            <person name="Marques A."/>
        </authorList>
    </citation>
    <scope>NUCLEOTIDE SEQUENCE</scope>
    <source>
        <strain evidence="2">RhyBre1mFocal</strain>
    </source>
</reference>
<accession>A0A9Q0CIL8</accession>
<evidence type="ECO:0000313" key="2">
    <source>
        <dbReference type="EMBL" id="KAJ1694636.1"/>
    </source>
</evidence>
<dbReference type="InterPro" id="IPR040304">
    <property type="entry name" value="ATG8-IP-1/2"/>
</dbReference>
<dbReference type="OrthoDB" id="657357at2759"/>
<evidence type="ECO:0000313" key="3">
    <source>
        <dbReference type="Proteomes" id="UP001151287"/>
    </source>
</evidence>
<sequence length="269" mass="29699">MPCSVPNYSNFPCGVRSGNSFVCFSRGQSTMADNKNNGENAAWEVVSVTESIHAVANPSNKMKDNEPPSDAIVMSGHFSLSQKTELETLLMDSDSKSAVEEKSYHEPMDSSMASDKSKDELDVDFIEPTVYSSSEYGPSHVEEVTREVQDNSLCNEDKGIEEKKDAVCKEEKAIEDSNSGGEDSWWLKKLGLICQKVSEDKMLCVFVATAALVGVAILSHRWQREKMQFISEEGMNSTVAGSLHRIKGVLLTNNQYRPLTQTESSAFSQ</sequence>
<dbReference type="PANTHER" id="PTHR34797:SF3">
    <property type="entry name" value="OS07G0418200 PROTEIN"/>
    <property type="match status" value="1"/>
</dbReference>
<keyword evidence="3" id="KW-1185">Reference proteome</keyword>
<gene>
    <name evidence="2" type="ORF">LUZ63_011334</name>
</gene>
<feature type="region of interest" description="Disordered" evidence="1">
    <location>
        <begin position="93"/>
        <end position="118"/>
    </location>
</feature>
<feature type="compositionally biased region" description="Basic and acidic residues" evidence="1">
    <location>
        <begin position="93"/>
        <end position="108"/>
    </location>
</feature>